<dbReference type="PANTHER" id="PTHR43238:SF1">
    <property type="entry name" value="GDP-L-FUCOSE SYNTHASE"/>
    <property type="match status" value="1"/>
</dbReference>
<reference evidence="1" key="2">
    <citation type="journal article" date="2014" name="ISME J.">
        <title>Microbial stratification in low pH oxic and suboxic macroscopic growths along an acid mine drainage.</title>
        <authorList>
            <person name="Mendez-Garcia C."/>
            <person name="Mesa V."/>
            <person name="Sprenger R.R."/>
            <person name="Richter M."/>
            <person name="Diez M.S."/>
            <person name="Solano J."/>
            <person name="Bargiela R."/>
            <person name="Golyshina O.V."/>
            <person name="Manteca A."/>
            <person name="Ramos J.L."/>
            <person name="Gallego J.R."/>
            <person name="Llorente I."/>
            <person name="Martins Dos Santos V.A."/>
            <person name="Jensen O.N."/>
            <person name="Pelaez A.I."/>
            <person name="Sanchez J."/>
            <person name="Ferrer M."/>
        </authorList>
    </citation>
    <scope>NUCLEOTIDE SEQUENCE</scope>
</reference>
<dbReference type="AlphaFoldDB" id="T1BNT4"/>
<name>T1BNT4_9ZZZZ</name>
<accession>T1BNT4</accession>
<dbReference type="Gene3D" id="3.90.25.10">
    <property type="entry name" value="UDP-galactose 4-epimerase, domain 1"/>
    <property type="match status" value="1"/>
</dbReference>
<dbReference type="PANTHER" id="PTHR43238">
    <property type="entry name" value="GDP-L-FUCOSE SYNTHASE"/>
    <property type="match status" value="1"/>
</dbReference>
<proteinExistence type="predicted"/>
<gene>
    <name evidence="1" type="ORF">B2A_05602</name>
</gene>
<comment type="caution">
    <text evidence="1">The sequence shown here is derived from an EMBL/GenBank/DDBJ whole genome shotgun (WGS) entry which is preliminary data.</text>
</comment>
<dbReference type="SUPFAM" id="SSF51735">
    <property type="entry name" value="NAD(P)-binding Rossmann-fold domains"/>
    <property type="match status" value="1"/>
</dbReference>
<dbReference type="InterPro" id="IPR036291">
    <property type="entry name" value="NAD(P)-bd_dom_sf"/>
</dbReference>
<protein>
    <submittedName>
        <fullName evidence="1">NAD-dependent epimerase/dehydratase</fullName>
    </submittedName>
</protein>
<evidence type="ECO:0000313" key="1">
    <source>
        <dbReference type="EMBL" id="EQD55645.1"/>
    </source>
</evidence>
<dbReference type="GO" id="GO:0050577">
    <property type="term" value="F:GDP-L-fucose synthase activity"/>
    <property type="evidence" value="ECO:0007669"/>
    <property type="project" value="TreeGrafter"/>
</dbReference>
<dbReference type="Gene3D" id="3.40.50.720">
    <property type="entry name" value="NAD(P)-binding Rossmann-like Domain"/>
    <property type="match status" value="1"/>
</dbReference>
<dbReference type="EMBL" id="AUZZ01003905">
    <property type="protein sequence ID" value="EQD55645.1"/>
    <property type="molecule type" value="Genomic_DNA"/>
</dbReference>
<feature type="non-terminal residue" evidence="1">
    <location>
        <position position="1"/>
    </location>
</feature>
<sequence length="95" mass="10417">ACLYVMEHYEGEAFLNAGVGADVSIRELAEMVQEVVGFSGRIDWDASKPDGTPRKLLDVSKLHALGWQASIPLREGVAATYQWYLQHLAEAKAVA</sequence>
<reference evidence="1" key="1">
    <citation type="submission" date="2013-08" db="EMBL/GenBank/DDBJ databases">
        <authorList>
            <person name="Mendez C."/>
            <person name="Richter M."/>
            <person name="Ferrer M."/>
            <person name="Sanchez J."/>
        </authorList>
    </citation>
    <scope>NUCLEOTIDE SEQUENCE</scope>
</reference>
<organism evidence="1">
    <name type="scientific">mine drainage metagenome</name>
    <dbReference type="NCBI Taxonomy" id="410659"/>
    <lineage>
        <taxon>unclassified sequences</taxon>
        <taxon>metagenomes</taxon>
        <taxon>ecological metagenomes</taxon>
    </lineage>
</organism>